<evidence type="ECO:0008006" key="3">
    <source>
        <dbReference type="Google" id="ProtNLM"/>
    </source>
</evidence>
<dbReference type="Proteomes" id="UP001352852">
    <property type="component" value="Unassembled WGS sequence"/>
</dbReference>
<comment type="caution">
    <text evidence="1">The sequence shown here is derived from an EMBL/GenBank/DDBJ whole genome shotgun (WGS) entry which is preliminary data.</text>
</comment>
<sequence length="100" mass="11362">MVSALTVLLCTHQGHFIQDSLITGGVSTSECVCVCVCERETETERSDFNRARRFPQPEPIYCYHHIISTLSLFDRIIIWVNLQLVHTTTSKPSINPKTRA</sequence>
<proteinExistence type="predicted"/>
<evidence type="ECO:0000313" key="1">
    <source>
        <dbReference type="EMBL" id="MED6277635.1"/>
    </source>
</evidence>
<gene>
    <name evidence="1" type="ORF">CHARACLAT_015500</name>
</gene>
<protein>
    <recommendedName>
        <fullName evidence="3">Secreted protein</fullName>
    </recommendedName>
</protein>
<accession>A0ABU7DUJ1</accession>
<name>A0ABU7DUJ1_9TELE</name>
<organism evidence="1 2">
    <name type="scientific">Characodon lateralis</name>
    <dbReference type="NCBI Taxonomy" id="208331"/>
    <lineage>
        <taxon>Eukaryota</taxon>
        <taxon>Metazoa</taxon>
        <taxon>Chordata</taxon>
        <taxon>Craniata</taxon>
        <taxon>Vertebrata</taxon>
        <taxon>Euteleostomi</taxon>
        <taxon>Actinopterygii</taxon>
        <taxon>Neopterygii</taxon>
        <taxon>Teleostei</taxon>
        <taxon>Neoteleostei</taxon>
        <taxon>Acanthomorphata</taxon>
        <taxon>Ovalentaria</taxon>
        <taxon>Atherinomorphae</taxon>
        <taxon>Cyprinodontiformes</taxon>
        <taxon>Goodeidae</taxon>
        <taxon>Characodon</taxon>
    </lineage>
</organism>
<reference evidence="1 2" key="1">
    <citation type="submission" date="2021-06" db="EMBL/GenBank/DDBJ databases">
        <authorList>
            <person name="Palmer J.M."/>
        </authorList>
    </citation>
    <scope>NUCLEOTIDE SEQUENCE [LARGE SCALE GENOMIC DNA]</scope>
    <source>
        <strain evidence="1 2">CL_MEX2019</strain>
        <tissue evidence="1">Muscle</tissue>
    </source>
</reference>
<dbReference type="EMBL" id="JAHUTJ010033997">
    <property type="protein sequence ID" value="MED6277635.1"/>
    <property type="molecule type" value="Genomic_DNA"/>
</dbReference>
<keyword evidence="2" id="KW-1185">Reference proteome</keyword>
<evidence type="ECO:0000313" key="2">
    <source>
        <dbReference type="Proteomes" id="UP001352852"/>
    </source>
</evidence>